<evidence type="ECO:0000256" key="10">
    <source>
        <dbReference type="SAM" id="Phobius"/>
    </source>
</evidence>
<dbReference type="STRING" id="1182543.W9X8P8"/>
<feature type="transmembrane region" description="Helical" evidence="10">
    <location>
        <begin position="25"/>
        <end position="44"/>
    </location>
</feature>
<dbReference type="InterPro" id="IPR002401">
    <property type="entry name" value="Cyt_P450_E_grp-I"/>
</dbReference>
<reference evidence="11 12" key="1">
    <citation type="submission" date="2013-03" db="EMBL/GenBank/DDBJ databases">
        <title>The Genome Sequence of Cladophialophora psammophila CBS 110553.</title>
        <authorList>
            <consortium name="The Broad Institute Genomics Platform"/>
            <person name="Cuomo C."/>
            <person name="de Hoog S."/>
            <person name="Gorbushina A."/>
            <person name="Walker B."/>
            <person name="Young S.K."/>
            <person name="Zeng Q."/>
            <person name="Gargeya S."/>
            <person name="Fitzgerald M."/>
            <person name="Haas B."/>
            <person name="Abouelleil A."/>
            <person name="Allen A.W."/>
            <person name="Alvarado L."/>
            <person name="Arachchi H.M."/>
            <person name="Berlin A.M."/>
            <person name="Chapman S.B."/>
            <person name="Gainer-Dewar J."/>
            <person name="Goldberg J."/>
            <person name="Griggs A."/>
            <person name="Gujja S."/>
            <person name="Hansen M."/>
            <person name="Howarth C."/>
            <person name="Imamovic A."/>
            <person name="Ireland A."/>
            <person name="Larimer J."/>
            <person name="McCowan C."/>
            <person name="Murphy C."/>
            <person name="Pearson M."/>
            <person name="Poon T.W."/>
            <person name="Priest M."/>
            <person name="Roberts A."/>
            <person name="Saif S."/>
            <person name="Shea T."/>
            <person name="Sisk P."/>
            <person name="Sykes S."/>
            <person name="Wortman J."/>
            <person name="Nusbaum C."/>
            <person name="Birren B."/>
        </authorList>
    </citation>
    <scope>NUCLEOTIDE SEQUENCE [LARGE SCALE GENOMIC DNA]</scope>
    <source>
        <strain evidence="11 12">CBS 110553</strain>
    </source>
</reference>
<organism evidence="11 12">
    <name type="scientific">Cladophialophora psammophila CBS 110553</name>
    <dbReference type="NCBI Taxonomy" id="1182543"/>
    <lineage>
        <taxon>Eukaryota</taxon>
        <taxon>Fungi</taxon>
        <taxon>Dikarya</taxon>
        <taxon>Ascomycota</taxon>
        <taxon>Pezizomycotina</taxon>
        <taxon>Eurotiomycetes</taxon>
        <taxon>Chaetothyriomycetidae</taxon>
        <taxon>Chaetothyriales</taxon>
        <taxon>Herpotrichiellaceae</taxon>
        <taxon>Cladophialophora</taxon>
    </lineage>
</organism>
<evidence type="ECO:0008006" key="13">
    <source>
        <dbReference type="Google" id="ProtNLM"/>
    </source>
</evidence>
<evidence type="ECO:0000256" key="3">
    <source>
        <dbReference type="ARBA" id="ARBA00022617"/>
    </source>
</evidence>
<keyword evidence="10" id="KW-0472">Membrane</keyword>
<comment type="caution">
    <text evidence="11">The sequence shown here is derived from an EMBL/GenBank/DDBJ whole genome shotgun (WGS) entry which is preliminary data.</text>
</comment>
<sequence length="520" mass="58971">MKLEQGQKLLMSTLRPIVSERTDIGLFRLLFGLFGLIFLGKFVVKAIYRVFFHPLSGIPGPLLAKTVEWYLVPAQASLQRAHRLRALHQRYGAVVRVGPNEVSLSGWTAYRDIYSRNTTKTEHFYKDTRLTGHENLFTFRNKEAHAARRKLQNVSYSQQSILANESFIAEKADVLVKRIMKNANEPSSSPTTDVYPLCGLFSLEVILGSAFNRHYGESVNGDSLALLKAIECTGVAGQVKTALPFITRSRGIYMPGFLGHCFRQWDLWEKMTQQLSEEFQKNEMDADAAERFTVTPMVKHEDTFLHRKLNQQEIIEELMGLTFAGSGTTSTTLIYLTYSLARNAPIQDRLRQELRGVKDVTIKGVQDLPLLSAIIKETMRLYPAIISTLPRVLDRAMTIDKHILPAGTYVGMQNFVHQRDSSVFHQPDDFIPDRWLINDQDKLKEMNAALTPFSAGPRNCIGQNLAKAELYLATAKIFNSLKLGLNSSMTQWDMEMEDRFAMASRGKRLLVDVEVLSRQD</sequence>
<evidence type="ECO:0000313" key="12">
    <source>
        <dbReference type="Proteomes" id="UP000019471"/>
    </source>
</evidence>
<dbReference type="PANTHER" id="PTHR24305">
    <property type="entry name" value="CYTOCHROME P450"/>
    <property type="match status" value="1"/>
</dbReference>
<dbReference type="SUPFAM" id="SSF48264">
    <property type="entry name" value="Cytochrome P450"/>
    <property type="match status" value="1"/>
</dbReference>
<name>W9X8P8_9EURO</name>
<dbReference type="GO" id="GO:0004497">
    <property type="term" value="F:monooxygenase activity"/>
    <property type="evidence" value="ECO:0007669"/>
    <property type="project" value="UniProtKB-KW"/>
</dbReference>
<comment type="similarity">
    <text evidence="2 9">Belongs to the cytochrome P450 family.</text>
</comment>
<protein>
    <recommendedName>
        <fullName evidence="13">Cytochrome P450 oxidoreductase</fullName>
    </recommendedName>
</protein>
<dbReference type="AlphaFoldDB" id="W9X8P8"/>
<dbReference type="Proteomes" id="UP000019471">
    <property type="component" value="Unassembled WGS sequence"/>
</dbReference>
<keyword evidence="10" id="KW-1133">Transmembrane helix</keyword>
<dbReference type="PANTHER" id="PTHR24305:SF210">
    <property type="entry name" value="CYTOCHROME P450 MONOOXYGENASE ASQL-RELATED"/>
    <property type="match status" value="1"/>
</dbReference>
<evidence type="ECO:0000256" key="6">
    <source>
        <dbReference type="ARBA" id="ARBA00023004"/>
    </source>
</evidence>
<keyword evidence="5 9" id="KW-0560">Oxidoreductase</keyword>
<dbReference type="PRINTS" id="PR00463">
    <property type="entry name" value="EP450I"/>
</dbReference>
<dbReference type="EMBL" id="AMGX01000018">
    <property type="protein sequence ID" value="EXJ66809.1"/>
    <property type="molecule type" value="Genomic_DNA"/>
</dbReference>
<dbReference type="InterPro" id="IPR050121">
    <property type="entry name" value="Cytochrome_P450_monoxygenase"/>
</dbReference>
<dbReference type="InterPro" id="IPR001128">
    <property type="entry name" value="Cyt_P450"/>
</dbReference>
<evidence type="ECO:0000256" key="1">
    <source>
        <dbReference type="ARBA" id="ARBA00001971"/>
    </source>
</evidence>
<dbReference type="RefSeq" id="XP_007748772.1">
    <property type="nucleotide sequence ID" value="XM_007750582.1"/>
</dbReference>
<feature type="binding site" description="axial binding residue" evidence="8">
    <location>
        <position position="460"/>
    </location>
    <ligand>
        <name>heme</name>
        <dbReference type="ChEBI" id="CHEBI:30413"/>
    </ligand>
    <ligandPart>
        <name>Fe</name>
        <dbReference type="ChEBI" id="CHEBI:18248"/>
    </ligandPart>
</feature>
<keyword evidence="3 8" id="KW-0349">Heme</keyword>
<evidence type="ECO:0000256" key="4">
    <source>
        <dbReference type="ARBA" id="ARBA00022723"/>
    </source>
</evidence>
<dbReference type="InterPro" id="IPR036396">
    <property type="entry name" value="Cyt_P450_sf"/>
</dbReference>
<dbReference type="Gene3D" id="1.10.630.10">
    <property type="entry name" value="Cytochrome P450"/>
    <property type="match status" value="1"/>
</dbReference>
<dbReference type="InterPro" id="IPR017972">
    <property type="entry name" value="Cyt_P450_CS"/>
</dbReference>
<dbReference type="OrthoDB" id="4119327at2759"/>
<gene>
    <name evidence="11" type="ORF">A1O5_10004</name>
</gene>
<dbReference type="eggNOG" id="KOG0159">
    <property type="taxonomic scope" value="Eukaryota"/>
</dbReference>
<keyword evidence="4 8" id="KW-0479">Metal-binding</keyword>
<evidence type="ECO:0000256" key="5">
    <source>
        <dbReference type="ARBA" id="ARBA00023002"/>
    </source>
</evidence>
<dbReference type="PROSITE" id="PS00086">
    <property type="entry name" value="CYTOCHROME_P450"/>
    <property type="match status" value="1"/>
</dbReference>
<keyword evidence="6 8" id="KW-0408">Iron</keyword>
<keyword evidence="10" id="KW-0812">Transmembrane</keyword>
<comment type="cofactor">
    <cofactor evidence="1 8">
        <name>heme</name>
        <dbReference type="ChEBI" id="CHEBI:30413"/>
    </cofactor>
</comment>
<dbReference type="GO" id="GO:0016705">
    <property type="term" value="F:oxidoreductase activity, acting on paired donors, with incorporation or reduction of molecular oxygen"/>
    <property type="evidence" value="ECO:0007669"/>
    <property type="project" value="InterPro"/>
</dbReference>
<dbReference type="GO" id="GO:0005506">
    <property type="term" value="F:iron ion binding"/>
    <property type="evidence" value="ECO:0007669"/>
    <property type="project" value="InterPro"/>
</dbReference>
<evidence type="ECO:0000256" key="2">
    <source>
        <dbReference type="ARBA" id="ARBA00010617"/>
    </source>
</evidence>
<accession>W9X8P8</accession>
<evidence type="ECO:0000256" key="7">
    <source>
        <dbReference type="ARBA" id="ARBA00023033"/>
    </source>
</evidence>
<dbReference type="Pfam" id="PF00067">
    <property type="entry name" value="p450"/>
    <property type="match status" value="1"/>
</dbReference>
<keyword evidence="12" id="KW-1185">Reference proteome</keyword>
<dbReference type="PRINTS" id="PR00385">
    <property type="entry name" value="P450"/>
</dbReference>
<dbReference type="HOGENOM" id="CLU_001570_14_2_1"/>
<dbReference type="GO" id="GO:0020037">
    <property type="term" value="F:heme binding"/>
    <property type="evidence" value="ECO:0007669"/>
    <property type="project" value="InterPro"/>
</dbReference>
<dbReference type="GeneID" id="19194699"/>
<evidence type="ECO:0000256" key="8">
    <source>
        <dbReference type="PIRSR" id="PIRSR602401-1"/>
    </source>
</evidence>
<evidence type="ECO:0000256" key="9">
    <source>
        <dbReference type="RuleBase" id="RU000461"/>
    </source>
</evidence>
<evidence type="ECO:0000313" key="11">
    <source>
        <dbReference type="EMBL" id="EXJ66809.1"/>
    </source>
</evidence>
<proteinExistence type="inferred from homology"/>
<keyword evidence="7 9" id="KW-0503">Monooxygenase</keyword>